<dbReference type="EMBL" id="JAWRVI010000077">
    <property type="protein sequence ID" value="KAK4081013.1"/>
    <property type="molecule type" value="Genomic_DNA"/>
</dbReference>
<dbReference type="EMBL" id="LCWV01000004">
    <property type="protein sequence ID" value="PWI73755.1"/>
    <property type="molecule type" value="Genomic_DNA"/>
</dbReference>
<evidence type="ECO:0000313" key="2">
    <source>
        <dbReference type="EMBL" id="KAK4081013.1"/>
    </source>
</evidence>
<dbReference type="Proteomes" id="UP001287286">
    <property type="component" value="Unassembled WGS sequence"/>
</dbReference>
<feature type="compositionally biased region" description="Polar residues" evidence="1">
    <location>
        <begin position="89"/>
        <end position="99"/>
    </location>
</feature>
<proteinExistence type="predicted"/>
<reference evidence="2" key="3">
    <citation type="submission" date="2023-11" db="EMBL/GenBank/DDBJ databases">
        <authorList>
            <person name="Beijen E."/>
            <person name="Ohm R.A."/>
        </authorList>
    </citation>
    <scope>NUCLEOTIDE SEQUENCE</scope>
    <source>
        <strain evidence="2">CBS 150709</strain>
    </source>
</reference>
<evidence type="ECO:0000313" key="4">
    <source>
        <dbReference type="Proteomes" id="UP000245956"/>
    </source>
</evidence>
<protein>
    <submittedName>
        <fullName evidence="3">Uncharacterized protein</fullName>
    </submittedName>
</protein>
<evidence type="ECO:0000313" key="5">
    <source>
        <dbReference type="Proteomes" id="UP001287286"/>
    </source>
</evidence>
<comment type="caution">
    <text evidence="3">The sequence shown here is derived from an EMBL/GenBank/DDBJ whole genome shotgun (WGS) entry which is preliminary data.</text>
</comment>
<organism evidence="3 4">
    <name type="scientific">Purpureocillium lilacinum</name>
    <name type="common">Paecilomyces lilacinus</name>
    <dbReference type="NCBI Taxonomy" id="33203"/>
    <lineage>
        <taxon>Eukaryota</taxon>
        <taxon>Fungi</taxon>
        <taxon>Dikarya</taxon>
        <taxon>Ascomycota</taxon>
        <taxon>Pezizomycotina</taxon>
        <taxon>Sordariomycetes</taxon>
        <taxon>Hypocreomycetidae</taxon>
        <taxon>Hypocreales</taxon>
        <taxon>Ophiocordycipitaceae</taxon>
        <taxon>Purpureocillium</taxon>
    </lineage>
</organism>
<dbReference type="Proteomes" id="UP000245956">
    <property type="component" value="Unassembled WGS sequence"/>
</dbReference>
<feature type="region of interest" description="Disordered" evidence="1">
    <location>
        <begin position="80"/>
        <end position="140"/>
    </location>
</feature>
<keyword evidence="5" id="KW-1185">Reference proteome</keyword>
<gene>
    <name evidence="3" type="ORF">PCL_09031</name>
    <name evidence="2" type="ORF">Purlil1_11770</name>
</gene>
<reference evidence="3" key="1">
    <citation type="submission" date="2015-05" db="EMBL/GenBank/DDBJ databases">
        <authorList>
            <person name="Wang D.B."/>
            <person name="Wang M."/>
        </authorList>
    </citation>
    <scope>NUCLEOTIDE SEQUENCE</scope>
    <source>
        <strain evidence="3">36-1</strain>
    </source>
</reference>
<feature type="compositionally biased region" description="Polar residues" evidence="1">
    <location>
        <begin position="127"/>
        <end position="136"/>
    </location>
</feature>
<reference evidence="3 4" key="2">
    <citation type="journal article" date="2016" name="Front. Microbiol.">
        <title>Genome and transcriptome sequences reveal the specific parasitism of the nematophagous Purpureocillium lilacinum 36-1.</title>
        <authorList>
            <person name="Xie J."/>
            <person name="Li S."/>
            <person name="Mo C."/>
            <person name="Xiao X."/>
            <person name="Peng D."/>
            <person name="Wang G."/>
            <person name="Xiao Y."/>
        </authorList>
    </citation>
    <scope>NUCLEOTIDE SEQUENCE [LARGE SCALE GENOMIC DNA]</scope>
    <source>
        <strain evidence="3 4">36-1</strain>
    </source>
</reference>
<reference evidence="2 5" key="4">
    <citation type="journal article" date="2024" name="Microbiol. Resour. Announc.">
        <title>Genome annotations for the ascomycete fungi Trichoderma harzianum, Trichoderma aggressivum, and Purpureocillium lilacinum.</title>
        <authorList>
            <person name="Beijen E.P.W."/>
            <person name="Ohm R.A."/>
        </authorList>
    </citation>
    <scope>NUCLEOTIDE SEQUENCE [LARGE SCALE GENOMIC DNA]</scope>
    <source>
        <strain evidence="2 5">CBS 150709</strain>
    </source>
</reference>
<evidence type="ECO:0000256" key="1">
    <source>
        <dbReference type="SAM" id="MobiDB-lite"/>
    </source>
</evidence>
<dbReference type="AlphaFoldDB" id="A0A2U3EGU9"/>
<name>A0A2U3EGU9_PURLI</name>
<sequence length="179" mass="19112">MRLCSPAAKCSNRGRAVLAARRSVALAAKSGMAQLTAPVDNGRADVGVWEVYEQALTRSSVARWVSRRWRAMTPGGCRDSRLGLRSRAQDSPQRSASSVTRDERAVEEKDTANEGVVDGFNLGFTPSGGSTEASSPKNHRCKLHSNDRPHLTSLAGLVARFAGAAITLFGDANHVTLGH</sequence>
<feature type="compositionally biased region" description="Basic and acidic residues" evidence="1">
    <location>
        <begin position="100"/>
        <end position="112"/>
    </location>
</feature>
<evidence type="ECO:0000313" key="3">
    <source>
        <dbReference type="EMBL" id="PWI73755.1"/>
    </source>
</evidence>
<accession>A0A2U3EGU9</accession>